<evidence type="ECO:0000313" key="2">
    <source>
        <dbReference type="Proteomes" id="UP000000322"/>
    </source>
</evidence>
<proteinExistence type="predicted"/>
<dbReference type="Proteomes" id="UP000000322">
    <property type="component" value="Chromosome"/>
</dbReference>
<organism evidence="1 2">
    <name type="scientific">Sanguibacter keddieii (strain ATCC 51767 / DSM 10542 / NCFB 3025 / ST-74)</name>
    <dbReference type="NCBI Taxonomy" id="446469"/>
    <lineage>
        <taxon>Bacteria</taxon>
        <taxon>Bacillati</taxon>
        <taxon>Actinomycetota</taxon>
        <taxon>Actinomycetes</taxon>
        <taxon>Micrococcales</taxon>
        <taxon>Sanguibacteraceae</taxon>
        <taxon>Sanguibacter</taxon>
    </lineage>
</organism>
<dbReference type="STRING" id="446469.Sked_07810"/>
<gene>
    <name evidence="1" type="ordered locus">Sked_07810</name>
</gene>
<evidence type="ECO:0000313" key="1">
    <source>
        <dbReference type="EMBL" id="ACZ20734.1"/>
    </source>
</evidence>
<dbReference type="HOGENOM" id="CLU_179229_0_0_11"/>
<sequence>MPRTADEAYSLSASSETQSTLRGVIDRLDAVLDARDAAVRRAMSDYTAHGVDERYRDAEDRWFRASGQLRETIARLRGALVAADSTARDALASAQAAVSVVVT</sequence>
<name>D1BBG8_SANKS</name>
<dbReference type="RefSeq" id="WP_012865803.1">
    <property type="nucleotide sequence ID" value="NC_013521.1"/>
</dbReference>
<dbReference type="EMBL" id="CP001819">
    <property type="protein sequence ID" value="ACZ20734.1"/>
    <property type="molecule type" value="Genomic_DNA"/>
</dbReference>
<dbReference type="AlphaFoldDB" id="D1BBG8"/>
<protein>
    <submittedName>
        <fullName evidence="1">Uncharacterized protein</fullName>
    </submittedName>
</protein>
<keyword evidence="2" id="KW-1185">Reference proteome</keyword>
<dbReference type="OrthoDB" id="4965508at2"/>
<accession>D1BBG8</accession>
<dbReference type="Gene3D" id="1.10.287.1060">
    <property type="entry name" value="ESAT-6-like"/>
    <property type="match status" value="1"/>
</dbReference>
<reference evidence="1 2" key="1">
    <citation type="journal article" date="2009" name="Stand. Genomic Sci.">
        <title>Complete genome sequence of Sanguibacter keddieii type strain (ST-74).</title>
        <authorList>
            <person name="Ivanova N."/>
            <person name="Sikorski J."/>
            <person name="Sims D."/>
            <person name="Brettin T."/>
            <person name="Detter J.C."/>
            <person name="Han C."/>
            <person name="Lapidus A."/>
            <person name="Copeland A."/>
            <person name="Glavina Del Rio T."/>
            <person name="Nolan M."/>
            <person name="Chen F."/>
            <person name="Lucas S."/>
            <person name="Tice H."/>
            <person name="Cheng J.F."/>
            <person name="Bruce D."/>
            <person name="Goodwin L."/>
            <person name="Pitluck S."/>
            <person name="Pati A."/>
            <person name="Mavromatis K."/>
            <person name="Chen A."/>
            <person name="Palaniappan K."/>
            <person name="D'haeseleer P."/>
            <person name="Chain P."/>
            <person name="Bristow J."/>
            <person name="Eisen J.A."/>
            <person name="Markowitz V."/>
            <person name="Hugenholtz P."/>
            <person name="Goker M."/>
            <person name="Pukall R."/>
            <person name="Klenk H.P."/>
            <person name="Kyrpides N.C."/>
        </authorList>
    </citation>
    <scope>NUCLEOTIDE SEQUENCE [LARGE SCALE GENOMIC DNA]</scope>
    <source>
        <strain evidence="2">ATCC 51767 / DSM 10542 / NCFB 3025 / ST-74</strain>
    </source>
</reference>
<dbReference type="KEGG" id="ske:Sked_07810"/>